<reference evidence="3 4" key="2">
    <citation type="journal article" date="2019" name="G3 (Bethesda)">
        <title>Hybrid Assembly of the Genome of the Entomopathogenic Nematode Steinernema carpocapsae Identifies the X-Chromosome.</title>
        <authorList>
            <person name="Serra L."/>
            <person name="Macchietto M."/>
            <person name="Macias-Munoz A."/>
            <person name="McGill C.J."/>
            <person name="Rodriguez I.M."/>
            <person name="Rodriguez B."/>
            <person name="Murad R."/>
            <person name="Mortazavi A."/>
        </authorList>
    </citation>
    <scope>NUCLEOTIDE SEQUENCE [LARGE SCALE GENOMIC DNA]</scope>
    <source>
        <strain evidence="3 4">ALL</strain>
    </source>
</reference>
<dbReference type="Proteomes" id="UP000298663">
    <property type="component" value="Unassembled WGS sequence"/>
</dbReference>
<keyword evidence="2" id="KW-0812">Transmembrane</keyword>
<evidence type="ECO:0000313" key="4">
    <source>
        <dbReference type="Proteomes" id="UP000298663"/>
    </source>
</evidence>
<dbReference type="AlphaFoldDB" id="A0A4U5NVT8"/>
<evidence type="ECO:0000313" key="3">
    <source>
        <dbReference type="EMBL" id="TKR87566.1"/>
    </source>
</evidence>
<dbReference type="EMBL" id="AZBU02000003">
    <property type="protein sequence ID" value="TKR87566.1"/>
    <property type="molecule type" value="Genomic_DNA"/>
</dbReference>
<evidence type="ECO:0000256" key="2">
    <source>
        <dbReference type="SAM" id="Phobius"/>
    </source>
</evidence>
<evidence type="ECO:0000256" key="1">
    <source>
        <dbReference type="SAM" id="MobiDB-lite"/>
    </source>
</evidence>
<keyword evidence="2" id="KW-1133">Transmembrane helix</keyword>
<comment type="caution">
    <text evidence="3">The sequence shown here is derived from an EMBL/GenBank/DDBJ whole genome shotgun (WGS) entry which is preliminary data.</text>
</comment>
<feature type="compositionally biased region" description="Pro residues" evidence="1">
    <location>
        <begin position="67"/>
        <end position="76"/>
    </location>
</feature>
<organism evidence="3 4">
    <name type="scientific">Steinernema carpocapsae</name>
    <name type="common">Entomopathogenic nematode</name>
    <dbReference type="NCBI Taxonomy" id="34508"/>
    <lineage>
        <taxon>Eukaryota</taxon>
        <taxon>Metazoa</taxon>
        <taxon>Ecdysozoa</taxon>
        <taxon>Nematoda</taxon>
        <taxon>Chromadorea</taxon>
        <taxon>Rhabditida</taxon>
        <taxon>Tylenchina</taxon>
        <taxon>Panagrolaimomorpha</taxon>
        <taxon>Strongyloidoidea</taxon>
        <taxon>Steinernematidae</taxon>
        <taxon>Steinernema</taxon>
    </lineage>
</organism>
<proteinExistence type="predicted"/>
<keyword evidence="2" id="KW-0472">Membrane</keyword>
<keyword evidence="4" id="KW-1185">Reference proteome</keyword>
<accession>A0A4U5NVT8</accession>
<dbReference type="OrthoDB" id="10621028at2759"/>
<protein>
    <submittedName>
        <fullName evidence="3">Uncharacterized protein</fullName>
    </submittedName>
</protein>
<gene>
    <name evidence="3" type="ORF">L596_011942</name>
</gene>
<feature type="transmembrane region" description="Helical" evidence="2">
    <location>
        <begin position="92"/>
        <end position="112"/>
    </location>
</feature>
<sequence>MSVVINDEVLRLFTLLRIVVCTKYLLNGSSATHAYLVFLLLLSPQGPSVDCQENSQFDQGYQQQPLGGPPQLPPAAEPTNEPLILALPVSPTALLVGVGSLGIVILLVILILSTETRPRDNRAEKDLVAIANQPPDFKERNMKKMYVQPPSTDFR</sequence>
<feature type="region of interest" description="Disordered" evidence="1">
    <location>
        <begin position="52"/>
        <end position="77"/>
    </location>
</feature>
<reference evidence="3 4" key="1">
    <citation type="journal article" date="2015" name="Genome Biol.">
        <title>Comparative genomics of Steinernema reveals deeply conserved gene regulatory networks.</title>
        <authorList>
            <person name="Dillman A.R."/>
            <person name="Macchietto M."/>
            <person name="Porter C.F."/>
            <person name="Rogers A."/>
            <person name="Williams B."/>
            <person name="Antoshechkin I."/>
            <person name="Lee M.M."/>
            <person name="Goodwin Z."/>
            <person name="Lu X."/>
            <person name="Lewis E.E."/>
            <person name="Goodrich-Blair H."/>
            <person name="Stock S.P."/>
            <person name="Adams B.J."/>
            <person name="Sternberg P.W."/>
            <person name="Mortazavi A."/>
        </authorList>
    </citation>
    <scope>NUCLEOTIDE SEQUENCE [LARGE SCALE GENOMIC DNA]</scope>
    <source>
        <strain evidence="3 4">ALL</strain>
    </source>
</reference>
<name>A0A4U5NVT8_STECR</name>